<dbReference type="EC" id="6.2.1.3" evidence="4"/>
<evidence type="ECO:0000313" key="4">
    <source>
        <dbReference type="EMBL" id="QHI35945.1"/>
    </source>
</evidence>
<dbReference type="GO" id="GO:0016020">
    <property type="term" value="C:membrane"/>
    <property type="evidence" value="ECO:0007669"/>
    <property type="project" value="TreeGrafter"/>
</dbReference>
<dbReference type="Proteomes" id="UP000464657">
    <property type="component" value="Chromosome"/>
</dbReference>
<evidence type="ECO:0000256" key="2">
    <source>
        <dbReference type="ARBA" id="ARBA00022840"/>
    </source>
</evidence>
<organism evidence="4 5">
    <name type="scientific">Kordia antarctica</name>
    <dbReference type="NCBI Taxonomy" id="1218801"/>
    <lineage>
        <taxon>Bacteria</taxon>
        <taxon>Pseudomonadati</taxon>
        <taxon>Bacteroidota</taxon>
        <taxon>Flavobacteriia</taxon>
        <taxon>Flavobacteriales</taxon>
        <taxon>Flavobacteriaceae</taxon>
        <taxon>Kordia</taxon>
    </lineage>
</organism>
<dbReference type="EMBL" id="CP019288">
    <property type="protein sequence ID" value="QHI35945.1"/>
    <property type="molecule type" value="Genomic_DNA"/>
</dbReference>
<keyword evidence="1" id="KW-0547">Nucleotide-binding</keyword>
<dbReference type="KEGG" id="kan:IMCC3317_12930"/>
<sequence length="518" mass="59510">MNTSEITQQSYPSNFNLTEDKMNNLITILKTSSKGRLEYFKDGKTHTKAFSDLYEDIKKTVLFFHQKDIQPGDRLGIIGENSLEWVIIDLACIAYGLITVPLDPVAEHNLDEAITAYQLKHTLTDDSKYINHPSVSAFSEIYSISNKTHNLKSLKQYDINDILTYKFTSGSTQLPKMIGVQRKSVDAVLKAIQSLFNHNEQDKILVFLPLHAYQMRYWLYSAILYDFTLLLAPKRHIFYALSELKPTVVMGVPHFYETLMKMFLEEVDNPKNITTQDEQLFQDLTGGFIRYLWTGSAPIHPQTLQFYFDRKTPLFQGYGMNETCIVSKNYAGFNKIGSVGKPLPHIHIKISDVGELLVKNKFEVNTTYEICKPGDNEATFIENGYVATGDLGHIDEDGYLYITGRKKELIVLSNSKKIHPNTVEKWMTTSPYIKQCMIIGDHQPYIAALIYTENSLDRQIISEEILRLNETLKPEERIIKFELIDEIFSQENGLLTSQKKLKRKAISLQYQSLIETLF</sequence>
<dbReference type="Gene3D" id="3.40.50.12780">
    <property type="entry name" value="N-terminal domain of ligase-like"/>
    <property type="match status" value="1"/>
</dbReference>
<dbReference type="PANTHER" id="PTHR43272:SF33">
    <property type="entry name" value="AMP-BINDING DOMAIN-CONTAINING PROTEIN-RELATED"/>
    <property type="match status" value="1"/>
</dbReference>
<dbReference type="InterPro" id="IPR042099">
    <property type="entry name" value="ANL_N_sf"/>
</dbReference>
<keyword evidence="2" id="KW-0067">ATP-binding</keyword>
<keyword evidence="5" id="KW-1185">Reference proteome</keyword>
<dbReference type="InterPro" id="IPR000873">
    <property type="entry name" value="AMP-dep_synth/lig_dom"/>
</dbReference>
<dbReference type="Pfam" id="PF00501">
    <property type="entry name" value="AMP-binding"/>
    <property type="match status" value="1"/>
</dbReference>
<dbReference type="GO" id="GO:0005524">
    <property type="term" value="F:ATP binding"/>
    <property type="evidence" value="ECO:0007669"/>
    <property type="project" value="UniProtKB-KW"/>
</dbReference>
<accession>A0A7L4ZH65</accession>
<dbReference type="PANTHER" id="PTHR43272">
    <property type="entry name" value="LONG-CHAIN-FATTY-ACID--COA LIGASE"/>
    <property type="match status" value="1"/>
</dbReference>
<dbReference type="RefSeq" id="WP_160128672.1">
    <property type="nucleotide sequence ID" value="NZ_CP019288.1"/>
</dbReference>
<gene>
    <name evidence="4" type="ORF">IMCC3317_12930</name>
</gene>
<proteinExistence type="predicted"/>
<protein>
    <submittedName>
        <fullName evidence="4">Long-chain-fatty-acid--CoA ligase FadD15</fullName>
        <ecNumber evidence="4">6.2.1.3</ecNumber>
    </submittedName>
</protein>
<dbReference type="GO" id="GO:0004467">
    <property type="term" value="F:long-chain fatty acid-CoA ligase activity"/>
    <property type="evidence" value="ECO:0007669"/>
    <property type="project" value="UniProtKB-EC"/>
</dbReference>
<reference evidence="4 5" key="1">
    <citation type="journal article" date="2013" name="Int. J. Syst. Evol. Microbiol.">
        <title>Kordia antarctica sp. nov., isolated from Antarctic seawater.</title>
        <authorList>
            <person name="Baek K."/>
            <person name="Choi A."/>
            <person name="Kang I."/>
            <person name="Lee K."/>
            <person name="Cho J.C."/>
        </authorList>
    </citation>
    <scope>NUCLEOTIDE SEQUENCE [LARGE SCALE GENOMIC DNA]</scope>
    <source>
        <strain evidence="4 5">IMCC3317</strain>
    </source>
</reference>
<evidence type="ECO:0000256" key="1">
    <source>
        <dbReference type="ARBA" id="ARBA00022741"/>
    </source>
</evidence>
<evidence type="ECO:0000313" key="5">
    <source>
        <dbReference type="Proteomes" id="UP000464657"/>
    </source>
</evidence>
<feature type="domain" description="AMP-dependent synthetase/ligase" evidence="3">
    <location>
        <begin position="43"/>
        <end position="355"/>
    </location>
</feature>
<dbReference type="SUPFAM" id="SSF56801">
    <property type="entry name" value="Acetyl-CoA synthetase-like"/>
    <property type="match status" value="1"/>
</dbReference>
<dbReference type="OrthoDB" id="9803968at2"/>
<keyword evidence="4" id="KW-0436">Ligase</keyword>
<name>A0A7L4ZH65_9FLAO</name>
<dbReference type="Pfam" id="PF23562">
    <property type="entry name" value="AMP-binding_C_3"/>
    <property type="match status" value="1"/>
</dbReference>
<dbReference type="AlphaFoldDB" id="A0A7L4ZH65"/>
<evidence type="ECO:0000259" key="3">
    <source>
        <dbReference type="Pfam" id="PF00501"/>
    </source>
</evidence>